<evidence type="ECO:0000313" key="3">
    <source>
        <dbReference type="Proteomes" id="UP000675163"/>
    </source>
</evidence>
<sequence>MRDVESSIPNSASEAIEVELGGTELLPSVRPLWESLFEHHVAGGAAGLAVQPQGDNWPLRIARYHRIFEQQPAFVLVARQGKLVVGYALAYADEPIEEISEGPVVTIESLVVLPEMRGQGLGGWLLEEAEAEAIEQWGAEVTALEVMTGNESALKFYERAGFVEQGETWLRPDPTTGGAPQGARDIDDDRLEVLLEEGSEILAIGLEEGPDDTWVTSDVLVGCQPEPGYAADGAALEAALAPFAAAGASSVFVALDRAADPAWGETLSSHGFKKALRLFTRLIAID</sequence>
<dbReference type="GO" id="GO:0016747">
    <property type="term" value="F:acyltransferase activity, transferring groups other than amino-acyl groups"/>
    <property type="evidence" value="ECO:0007669"/>
    <property type="project" value="InterPro"/>
</dbReference>
<dbReference type="Proteomes" id="UP000675163">
    <property type="component" value="Unassembled WGS sequence"/>
</dbReference>
<evidence type="ECO:0000259" key="1">
    <source>
        <dbReference type="PROSITE" id="PS51186"/>
    </source>
</evidence>
<gene>
    <name evidence="2" type="ORF">JOF28_001822</name>
</gene>
<dbReference type="InterPro" id="IPR000182">
    <property type="entry name" value="GNAT_dom"/>
</dbReference>
<keyword evidence="3" id="KW-1185">Reference proteome</keyword>
<dbReference type="Pfam" id="PF00583">
    <property type="entry name" value="Acetyltransf_1"/>
    <property type="match status" value="1"/>
</dbReference>
<evidence type="ECO:0000313" key="2">
    <source>
        <dbReference type="EMBL" id="MBP1326590.1"/>
    </source>
</evidence>
<dbReference type="InterPro" id="IPR050276">
    <property type="entry name" value="MshD_Acetyltransferase"/>
</dbReference>
<dbReference type="InterPro" id="IPR016181">
    <property type="entry name" value="Acyl_CoA_acyltransferase"/>
</dbReference>
<comment type="caution">
    <text evidence="2">The sequence shown here is derived from an EMBL/GenBank/DDBJ whole genome shotgun (WGS) entry which is preliminary data.</text>
</comment>
<dbReference type="AlphaFoldDB" id="A0A940PP30"/>
<reference evidence="2" key="1">
    <citation type="submission" date="2021-02" db="EMBL/GenBank/DDBJ databases">
        <title>Sequencing the genomes of 1000 actinobacteria strains.</title>
        <authorList>
            <person name="Klenk H.-P."/>
        </authorList>
    </citation>
    <scope>NUCLEOTIDE SEQUENCE</scope>
    <source>
        <strain evidence="2">DSM 22850</strain>
    </source>
</reference>
<proteinExistence type="predicted"/>
<organism evidence="2 3">
    <name type="scientific">Leucobacter exalbidus</name>
    <dbReference type="NCBI Taxonomy" id="662960"/>
    <lineage>
        <taxon>Bacteria</taxon>
        <taxon>Bacillati</taxon>
        <taxon>Actinomycetota</taxon>
        <taxon>Actinomycetes</taxon>
        <taxon>Micrococcales</taxon>
        <taxon>Microbacteriaceae</taxon>
        <taxon>Leucobacter</taxon>
    </lineage>
</organism>
<dbReference type="PROSITE" id="PS51186">
    <property type="entry name" value="GNAT"/>
    <property type="match status" value="1"/>
</dbReference>
<dbReference type="RefSeq" id="WP_209705470.1">
    <property type="nucleotide sequence ID" value="NZ_JAFIDA010000001.1"/>
</dbReference>
<name>A0A940PP30_9MICO</name>
<dbReference type="PANTHER" id="PTHR43617">
    <property type="entry name" value="L-AMINO ACID N-ACETYLTRANSFERASE"/>
    <property type="match status" value="1"/>
</dbReference>
<feature type="domain" description="N-acetyltransferase" evidence="1">
    <location>
        <begin position="16"/>
        <end position="196"/>
    </location>
</feature>
<dbReference type="SUPFAM" id="SSF55729">
    <property type="entry name" value="Acyl-CoA N-acyltransferases (Nat)"/>
    <property type="match status" value="1"/>
</dbReference>
<dbReference type="EMBL" id="JAFIDA010000001">
    <property type="protein sequence ID" value="MBP1326590.1"/>
    <property type="molecule type" value="Genomic_DNA"/>
</dbReference>
<protein>
    <submittedName>
        <fullName evidence="2">GNAT superfamily N-acetyltransferase</fullName>
    </submittedName>
</protein>
<dbReference type="Gene3D" id="3.40.630.30">
    <property type="match status" value="1"/>
</dbReference>
<dbReference type="CDD" id="cd04301">
    <property type="entry name" value="NAT_SF"/>
    <property type="match status" value="1"/>
</dbReference>
<accession>A0A940PP30</accession>